<dbReference type="EMBL" id="JACGWS010000006">
    <property type="protein sequence ID" value="MBC8755221.1"/>
    <property type="molecule type" value="Genomic_DNA"/>
</dbReference>
<protein>
    <recommendedName>
        <fullName evidence="3">Bacteriocin</fullName>
    </recommendedName>
</protein>
<comment type="caution">
    <text evidence="1">The sequence shown here is derived from an EMBL/GenBank/DDBJ whole genome shotgun (WGS) entry which is preliminary data.</text>
</comment>
<evidence type="ECO:0008006" key="3">
    <source>
        <dbReference type="Google" id="ProtNLM"/>
    </source>
</evidence>
<evidence type="ECO:0000313" key="2">
    <source>
        <dbReference type="Proteomes" id="UP000619238"/>
    </source>
</evidence>
<dbReference type="RefSeq" id="WP_187562272.1">
    <property type="nucleotide sequence ID" value="NZ_JACGWS010000006.1"/>
</dbReference>
<sequence length="52" mass="5544">MKKSKAKLTLSKSTIVSLENIRGGRSETSYSCPGDHCPTDAKTCANGPCENQ</sequence>
<organism evidence="1 2">
    <name type="scientific">Kordia aestuariivivens</name>
    <dbReference type="NCBI Taxonomy" id="2759037"/>
    <lineage>
        <taxon>Bacteria</taxon>
        <taxon>Pseudomonadati</taxon>
        <taxon>Bacteroidota</taxon>
        <taxon>Flavobacteriia</taxon>
        <taxon>Flavobacteriales</taxon>
        <taxon>Flavobacteriaceae</taxon>
        <taxon>Kordia</taxon>
    </lineage>
</organism>
<evidence type="ECO:0000313" key="1">
    <source>
        <dbReference type="EMBL" id="MBC8755221.1"/>
    </source>
</evidence>
<gene>
    <name evidence="1" type="ORF">H2O64_11090</name>
</gene>
<accession>A0ABR7Q9H0</accession>
<keyword evidence="2" id="KW-1185">Reference proteome</keyword>
<reference evidence="1 2" key="1">
    <citation type="submission" date="2020-07" db="EMBL/GenBank/DDBJ databases">
        <title>Description of Kordia aestuariivivens sp. nov., isolated from a tidal flat.</title>
        <authorList>
            <person name="Park S."/>
            <person name="Yoon J.-H."/>
        </authorList>
    </citation>
    <scope>NUCLEOTIDE SEQUENCE [LARGE SCALE GENOMIC DNA]</scope>
    <source>
        <strain evidence="1 2">YSTF-M3</strain>
    </source>
</reference>
<dbReference type="Proteomes" id="UP000619238">
    <property type="component" value="Unassembled WGS sequence"/>
</dbReference>
<name>A0ABR7Q9H0_9FLAO</name>
<proteinExistence type="predicted"/>